<comment type="caution">
    <text evidence="1">The sequence shown here is derived from an EMBL/GenBank/DDBJ whole genome shotgun (WGS) entry which is preliminary data.</text>
</comment>
<organism evidence="1 2">
    <name type="scientific">Rossellomorea pakistanensis</name>
    <dbReference type="NCBI Taxonomy" id="992288"/>
    <lineage>
        <taxon>Bacteria</taxon>
        <taxon>Bacillati</taxon>
        <taxon>Bacillota</taxon>
        <taxon>Bacilli</taxon>
        <taxon>Bacillales</taxon>
        <taxon>Bacillaceae</taxon>
        <taxon>Rossellomorea</taxon>
    </lineage>
</organism>
<dbReference type="InterPro" id="IPR012655">
    <property type="entry name" value="YrzI"/>
</dbReference>
<dbReference type="Pfam" id="PF09501">
    <property type="entry name" value="Bac_small_YrzI"/>
    <property type="match status" value="1"/>
</dbReference>
<dbReference type="Proteomes" id="UP001646157">
    <property type="component" value="Unassembled WGS sequence"/>
</dbReference>
<evidence type="ECO:0000313" key="2">
    <source>
        <dbReference type="Proteomes" id="UP001646157"/>
    </source>
</evidence>
<keyword evidence="2" id="KW-1185">Reference proteome</keyword>
<evidence type="ECO:0000313" key="1">
    <source>
        <dbReference type="EMBL" id="MBM7584765.1"/>
    </source>
</evidence>
<dbReference type="EMBL" id="JAFBDZ010000001">
    <property type="protein sequence ID" value="MBM7584765.1"/>
    <property type="molecule type" value="Genomic_DNA"/>
</dbReference>
<reference evidence="1 2" key="1">
    <citation type="submission" date="2021-01" db="EMBL/GenBank/DDBJ databases">
        <title>Genomic Encyclopedia of Type Strains, Phase IV (KMG-IV): sequencing the most valuable type-strain genomes for metagenomic binning, comparative biology and taxonomic classification.</title>
        <authorList>
            <person name="Goeker M."/>
        </authorList>
    </citation>
    <scope>NUCLEOTIDE SEQUENCE [LARGE SCALE GENOMIC DNA]</scope>
    <source>
        <strain evidence="1 2">DSM 24834</strain>
    </source>
</reference>
<protein>
    <submittedName>
        <fullName evidence="1">Uncharacterized protein (TIGR02413 family)</fullName>
    </submittedName>
</protein>
<sequence length="47" mass="5625">MTLNILFMTITINKRQRSPEEINHDVQVSKHFEETKIKNESMVSKMF</sequence>
<gene>
    <name evidence="1" type="ORF">JOC86_001302</name>
</gene>
<name>A0ABS2NA84_9BACI</name>
<dbReference type="RefSeq" id="WP_205169129.1">
    <property type="nucleotide sequence ID" value="NZ_JAFBDZ010000001.1"/>
</dbReference>
<proteinExistence type="predicted"/>
<accession>A0ABS2NA84</accession>